<proteinExistence type="predicted"/>
<dbReference type="EMBL" id="UPHL01000167">
    <property type="protein sequence ID" value="VAZ86710.1"/>
    <property type="molecule type" value="Genomic_DNA"/>
</dbReference>
<gene>
    <name evidence="1" type="ORF">LAUMK42_05563</name>
</gene>
<name>A0AB38V2I7_9MYCO</name>
<accession>A0AB38V2I7</accession>
<protein>
    <submittedName>
        <fullName evidence="1">Uncharacterized protein</fullName>
    </submittedName>
</protein>
<dbReference type="RefSeq" id="WP_089025329.1">
    <property type="nucleotide sequence ID" value="NZ_CADEAW010000187.1"/>
</dbReference>
<dbReference type="AlphaFoldDB" id="A0AB38V2I7"/>
<dbReference type="Proteomes" id="UP000279331">
    <property type="component" value="Unassembled WGS sequence"/>
</dbReference>
<sequence length="122" mass="12617">MAAKNTAASALADAFAALSVEGKPVTVRALRERARVSTDAASEWLRTNRATRDVSPVPADVLARVLDPLWSAAVAAARDEQAEADAAERAALVTAEADALTDLATATSRAETAESPDDATAR</sequence>
<organism evidence="1 2">
    <name type="scientific">Mycobacterium persicum</name>
    <dbReference type="NCBI Taxonomy" id="1487726"/>
    <lineage>
        <taxon>Bacteria</taxon>
        <taxon>Bacillati</taxon>
        <taxon>Actinomycetota</taxon>
        <taxon>Actinomycetes</taxon>
        <taxon>Mycobacteriales</taxon>
        <taxon>Mycobacteriaceae</taxon>
        <taxon>Mycobacterium</taxon>
    </lineage>
</organism>
<comment type="caution">
    <text evidence="1">The sequence shown here is derived from an EMBL/GenBank/DDBJ whole genome shotgun (WGS) entry which is preliminary data.</text>
</comment>
<evidence type="ECO:0000313" key="2">
    <source>
        <dbReference type="Proteomes" id="UP000279331"/>
    </source>
</evidence>
<evidence type="ECO:0000313" key="1">
    <source>
        <dbReference type="EMBL" id="VAZ86710.1"/>
    </source>
</evidence>
<reference evidence="1 2" key="1">
    <citation type="submission" date="2018-09" db="EMBL/GenBank/DDBJ databases">
        <authorList>
            <person name="Tagini F."/>
        </authorList>
    </citation>
    <scope>NUCLEOTIDE SEQUENCE [LARGE SCALE GENOMIC DNA]</scope>
    <source>
        <strain evidence="1 2">MK42</strain>
    </source>
</reference>